<evidence type="ECO:0000256" key="1">
    <source>
        <dbReference type="SAM" id="Phobius"/>
    </source>
</evidence>
<dbReference type="EMBL" id="JAVDQD010000002">
    <property type="protein sequence ID" value="MDR6239346.1"/>
    <property type="molecule type" value="Genomic_DNA"/>
</dbReference>
<dbReference type="SMART" id="SM00740">
    <property type="entry name" value="PASTA"/>
    <property type="match status" value="3"/>
</dbReference>
<keyword evidence="1" id="KW-1133">Transmembrane helix</keyword>
<dbReference type="InterPro" id="IPR005543">
    <property type="entry name" value="PASTA_dom"/>
</dbReference>
<dbReference type="AlphaFoldDB" id="A0AAE3XK96"/>
<keyword evidence="1" id="KW-0472">Membrane</keyword>
<comment type="caution">
    <text evidence="3">The sequence shown here is derived from an EMBL/GenBank/DDBJ whole genome shotgun (WGS) entry which is preliminary data.</text>
</comment>
<feature type="domain" description="PASTA" evidence="2">
    <location>
        <begin position="40"/>
        <end position="108"/>
    </location>
</feature>
<protein>
    <submittedName>
        <fullName evidence="3">Beta-lactam-binding protein with PASTA domain</fullName>
    </submittedName>
</protein>
<keyword evidence="4" id="KW-1185">Reference proteome</keyword>
<evidence type="ECO:0000259" key="2">
    <source>
        <dbReference type="PROSITE" id="PS51178"/>
    </source>
</evidence>
<dbReference type="Gene3D" id="3.30.10.20">
    <property type="match status" value="3"/>
</dbReference>
<reference evidence="3" key="1">
    <citation type="submission" date="2023-07" db="EMBL/GenBank/DDBJ databases">
        <title>Genomic Encyclopedia of Type Strains, Phase IV (KMG-IV): sequencing the most valuable type-strain genomes for metagenomic binning, comparative biology and taxonomic classification.</title>
        <authorList>
            <person name="Goeker M."/>
        </authorList>
    </citation>
    <scope>NUCLEOTIDE SEQUENCE</scope>
    <source>
        <strain evidence="3">DSM 26174</strain>
    </source>
</reference>
<gene>
    <name evidence="3" type="ORF">HNQ88_002383</name>
</gene>
<evidence type="ECO:0000313" key="3">
    <source>
        <dbReference type="EMBL" id="MDR6239346.1"/>
    </source>
</evidence>
<proteinExistence type="predicted"/>
<dbReference type="Proteomes" id="UP001185092">
    <property type="component" value="Unassembled WGS sequence"/>
</dbReference>
<feature type="transmembrane region" description="Helical" evidence="1">
    <location>
        <begin position="12"/>
        <end position="30"/>
    </location>
</feature>
<dbReference type="SUPFAM" id="SSF54184">
    <property type="entry name" value="Penicillin-binding protein 2x (pbp-2x), c-terminal domain"/>
    <property type="match status" value="1"/>
</dbReference>
<dbReference type="PROSITE" id="PS51178">
    <property type="entry name" value="PASTA"/>
    <property type="match status" value="3"/>
</dbReference>
<feature type="domain" description="PASTA" evidence="2">
    <location>
        <begin position="183"/>
        <end position="250"/>
    </location>
</feature>
<evidence type="ECO:0000313" key="4">
    <source>
        <dbReference type="Proteomes" id="UP001185092"/>
    </source>
</evidence>
<name>A0AAE3XK96_9BACT</name>
<dbReference type="Pfam" id="PF03793">
    <property type="entry name" value="PASTA"/>
    <property type="match status" value="3"/>
</dbReference>
<keyword evidence="1" id="KW-0812">Transmembrane</keyword>
<organism evidence="3 4">
    <name type="scientific">Aureibacter tunicatorum</name>
    <dbReference type="NCBI Taxonomy" id="866807"/>
    <lineage>
        <taxon>Bacteria</taxon>
        <taxon>Pseudomonadati</taxon>
        <taxon>Bacteroidota</taxon>
        <taxon>Cytophagia</taxon>
        <taxon>Cytophagales</taxon>
        <taxon>Persicobacteraceae</taxon>
        <taxon>Aureibacter</taxon>
    </lineage>
</organism>
<dbReference type="CDD" id="cd06577">
    <property type="entry name" value="PASTA_pknB"/>
    <property type="match status" value="3"/>
</dbReference>
<accession>A0AAE3XK96</accession>
<dbReference type="RefSeq" id="WP_309938972.1">
    <property type="nucleotide sequence ID" value="NZ_AP025305.1"/>
</dbReference>
<sequence length="263" mass="29257">MRDKLKNIGFSVANLAIMGVVTMMVLYGYFNVYLPYITKHDETITVPNLKGVREDQLEEFLTQRHLNYVIKSDSGYSAEFPVKSVLKQEPKAGSRVKENRKIYLTLNASTPPQIKMPNLIDGSLKNARIILESLGLKLGSIEYVPDLAINAVLKQKLDGEEIEPGQKIYKGSSIDLVIGDGLGKTAFEIGDYINMPLDEAEMAILGSNLKLGSIINVNVADSLMGKVIKQNPEFEEKVKVGQSVDLWVGNYNEYLLQDSLDIE</sequence>
<feature type="domain" description="PASTA" evidence="2">
    <location>
        <begin position="110"/>
        <end position="180"/>
    </location>
</feature>